<evidence type="ECO:0000313" key="4">
    <source>
        <dbReference type="Proteomes" id="UP001239167"/>
    </source>
</evidence>
<dbReference type="EMBL" id="JAUSUE010000012">
    <property type="protein sequence ID" value="MDQ0204023.1"/>
    <property type="molecule type" value="Genomic_DNA"/>
</dbReference>
<keyword evidence="1" id="KW-0808">Transferase</keyword>
<evidence type="ECO:0000313" key="3">
    <source>
        <dbReference type="EMBL" id="MDQ0204023.1"/>
    </source>
</evidence>
<reference evidence="3 4" key="1">
    <citation type="submission" date="2023-07" db="EMBL/GenBank/DDBJ databases">
        <title>Genomic Encyclopedia of Type Strains, Phase IV (KMG-IV): sequencing the most valuable type-strain genomes for metagenomic binning, comparative biology and taxonomic classification.</title>
        <authorList>
            <person name="Goeker M."/>
        </authorList>
    </citation>
    <scope>NUCLEOTIDE SEQUENCE [LARGE SCALE GENOMIC DNA]</scope>
    <source>
        <strain evidence="3 4">DSM 16980</strain>
    </source>
</reference>
<dbReference type="RefSeq" id="WP_196604428.1">
    <property type="nucleotide sequence ID" value="NZ_CP116940.1"/>
</dbReference>
<keyword evidence="4" id="KW-1185">Reference proteome</keyword>
<protein>
    <submittedName>
        <fullName evidence="3">Fructose-specific phosphotransferase system component IIB</fullName>
    </submittedName>
</protein>
<dbReference type="Proteomes" id="UP001239167">
    <property type="component" value="Unassembled WGS sequence"/>
</dbReference>
<feature type="domain" description="Phosphotransferase system EIIB component type 2/3" evidence="2">
    <location>
        <begin position="22"/>
        <end position="94"/>
    </location>
</feature>
<dbReference type="InterPro" id="IPR036095">
    <property type="entry name" value="PTS_EIIB-like_sf"/>
</dbReference>
<comment type="caution">
    <text evidence="3">The sequence shown here is derived from an EMBL/GenBank/DDBJ whole genome shotgun (WGS) entry which is preliminary data.</text>
</comment>
<organism evidence="3 4">
    <name type="scientific">Pectinatus haikarae</name>
    <dbReference type="NCBI Taxonomy" id="349096"/>
    <lineage>
        <taxon>Bacteria</taxon>
        <taxon>Bacillati</taxon>
        <taxon>Bacillota</taxon>
        <taxon>Negativicutes</taxon>
        <taxon>Selenomonadales</taxon>
        <taxon>Selenomonadaceae</taxon>
        <taxon>Pectinatus</taxon>
    </lineage>
</organism>
<evidence type="ECO:0000259" key="2">
    <source>
        <dbReference type="Pfam" id="PF02302"/>
    </source>
</evidence>
<name>A0ABT9Y860_9FIRM</name>
<evidence type="ECO:0000256" key="1">
    <source>
        <dbReference type="ARBA" id="ARBA00022679"/>
    </source>
</evidence>
<dbReference type="InterPro" id="IPR003501">
    <property type="entry name" value="PTS_EIIB_2/3"/>
</dbReference>
<gene>
    <name evidence="3" type="ORF">J2S01_001745</name>
</gene>
<dbReference type="Pfam" id="PF02302">
    <property type="entry name" value="PTS_IIB"/>
    <property type="match status" value="1"/>
</dbReference>
<dbReference type="SUPFAM" id="SSF52794">
    <property type="entry name" value="PTS system IIB component-like"/>
    <property type="match status" value="1"/>
</dbReference>
<sequence>MYSIVAVMANSQNELELYRAVNSLEKAAETKNIEIKVEIQEYPLTYGRLSKEDVSASTVAILTGDMPIADAERFADIPVFRTLTTAIASDPHSVIAAAMEKASLYAEPTAVF</sequence>
<accession>A0ABT9Y860</accession>
<dbReference type="Gene3D" id="3.40.50.2300">
    <property type="match status" value="1"/>
</dbReference>
<proteinExistence type="predicted"/>